<feature type="region of interest" description="Disordered" evidence="1">
    <location>
        <begin position="1"/>
        <end position="24"/>
    </location>
</feature>
<dbReference type="VEuPathDB" id="FungiDB:F503_06129"/>
<keyword evidence="3" id="KW-1185">Reference proteome</keyword>
<dbReference type="HOGENOM" id="CLU_2264520_0_0_1"/>
<dbReference type="AlphaFoldDB" id="S3C7R4"/>
<accession>S3C7R4</accession>
<evidence type="ECO:0000256" key="1">
    <source>
        <dbReference type="SAM" id="MobiDB-lite"/>
    </source>
</evidence>
<reference evidence="2 3" key="1">
    <citation type="journal article" date="2013" name="BMC Genomics">
        <title>The genome and transcriptome of the pine saprophyte Ophiostoma piceae, and a comparison with the bark beetle-associated pine pathogen Grosmannia clavigera.</title>
        <authorList>
            <person name="Haridas S."/>
            <person name="Wang Y."/>
            <person name="Lim L."/>
            <person name="Massoumi Alamouti S."/>
            <person name="Jackman S."/>
            <person name="Docking R."/>
            <person name="Robertson G."/>
            <person name="Birol I."/>
            <person name="Bohlmann J."/>
            <person name="Breuil C."/>
        </authorList>
    </citation>
    <scope>NUCLEOTIDE SEQUENCE [LARGE SCALE GENOMIC DNA]</scope>
    <source>
        <strain evidence="2 3">UAMH 11346</strain>
    </source>
</reference>
<dbReference type="EMBL" id="KE148184">
    <property type="protein sequence ID" value="EPE02213.1"/>
    <property type="molecule type" value="Genomic_DNA"/>
</dbReference>
<evidence type="ECO:0000313" key="2">
    <source>
        <dbReference type="EMBL" id="EPE02213.1"/>
    </source>
</evidence>
<proteinExistence type="predicted"/>
<evidence type="ECO:0000313" key="3">
    <source>
        <dbReference type="Proteomes" id="UP000016923"/>
    </source>
</evidence>
<gene>
    <name evidence="2" type="ORF">F503_06129</name>
</gene>
<dbReference type="Proteomes" id="UP000016923">
    <property type="component" value="Unassembled WGS sequence"/>
</dbReference>
<name>S3C7R4_OPHP1</name>
<protein>
    <submittedName>
        <fullName evidence="2">Uncharacterized protein</fullName>
    </submittedName>
</protein>
<organism evidence="2 3">
    <name type="scientific">Ophiostoma piceae (strain UAMH 11346)</name>
    <name type="common">Sap stain fungus</name>
    <dbReference type="NCBI Taxonomy" id="1262450"/>
    <lineage>
        <taxon>Eukaryota</taxon>
        <taxon>Fungi</taxon>
        <taxon>Dikarya</taxon>
        <taxon>Ascomycota</taxon>
        <taxon>Pezizomycotina</taxon>
        <taxon>Sordariomycetes</taxon>
        <taxon>Sordariomycetidae</taxon>
        <taxon>Ophiostomatales</taxon>
        <taxon>Ophiostomataceae</taxon>
        <taxon>Ophiostoma</taxon>
    </lineage>
</organism>
<sequence>MSTSREGRCTLPSMGTRRDTTGQRVSKYGLRKLRGATRRVAYDCTSIRGRCTPGMVLEGAQTGLNRKELPGACKARPGDGLTRGRSYRLNVMHPQLLPAMSGT</sequence>